<sequence length="200" mass="23177">MSDDLTYPPSEAQFTQDLQENVRKAEQAAAALERQVDEHLQSTYHVWEQLSPQRKSELWGLELARGVGRRQKDVGKLKETNRLLKQERTNLKTQIEQLNRLQQPREFRIMPPATIPIEEYLSTYWLDLAAKGHQGVGLGVDDRGHRFIKSQWHDDAEGARPDNPYSHTYQRHGYPNPSSSNGDFDNDDDVNGDDSYRVYR</sequence>
<keyword evidence="1" id="KW-0175">Coiled coil</keyword>
<evidence type="ECO:0000313" key="3">
    <source>
        <dbReference type="EMBL" id="EMR63587.1"/>
    </source>
</evidence>
<dbReference type="HOGENOM" id="CLU_1366247_0_0_1"/>
<evidence type="ECO:0000256" key="1">
    <source>
        <dbReference type="SAM" id="Coils"/>
    </source>
</evidence>
<dbReference type="AlphaFoldDB" id="M7SHH4"/>
<keyword evidence="4" id="KW-1185">Reference proteome</keyword>
<dbReference type="Proteomes" id="UP000012174">
    <property type="component" value="Unassembled WGS sequence"/>
</dbReference>
<feature type="compositionally biased region" description="Basic and acidic residues" evidence="2">
    <location>
        <begin position="151"/>
        <end position="160"/>
    </location>
</feature>
<reference evidence="4" key="1">
    <citation type="journal article" date="2013" name="Genome Announc.">
        <title>Draft genome sequence of the grapevine dieback fungus Eutypa lata UCR-EL1.</title>
        <authorList>
            <person name="Blanco-Ulate B."/>
            <person name="Rolshausen P.E."/>
            <person name="Cantu D."/>
        </authorList>
    </citation>
    <scope>NUCLEOTIDE SEQUENCE [LARGE SCALE GENOMIC DNA]</scope>
    <source>
        <strain evidence="4">UCR-EL1</strain>
    </source>
</reference>
<gene>
    <name evidence="3" type="ORF">UCREL1_9448</name>
</gene>
<proteinExistence type="predicted"/>
<protein>
    <submittedName>
        <fullName evidence="3">Uncharacterized protein</fullName>
    </submittedName>
</protein>
<organism evidence="3 4">
    <name type="scientific">Eutypa lata (strain UCR-EL1)</name>
    <name type="common">Grapevine dieback disease fungus</name>
    <name type="synonym">Eutypa armeniacae</name>
    <dbReference type="NCBI Taxonomy" id="1287681"/>
    <lineage>
        <taxon>Eukaryota</taxon>
        <taxon>Fungi</taxon>
        <taxon>Dikarya</taxon>
        <taxon>Ascomycota</taxon>
        <taxon>Pezizomycotina</taxon>
        <taxon>Sordariomycetes</taxon>
        <taxon>Xylariomycetidae</taxon>
        <taxon>Xylariales</taxon>
        <taxon>Diatrypaceae</taxon>
        <taxon>Eutypa</taxon>
    </lineage>
</organism>
<dbReference type="KEGG" id="ela:UCREL1_9448"/>
<feature type="coiled-coil region" evidence="1">
    <location>
        <begin position="74"/>
        <end position="101"/>
    </location>
</feature>
<evidence type="ECO:0000256" key="2">
    <source>
        <dbReference type="SAM" id="MobiDB-lite"/>
    </source>
</evidence>
<feature type="region of interest" description="Disordered" evidence="2">
    <location>
        <begin position="151"/>
        <end position="200"/>
    </location>
</feature>
<accession>M7SHH4</accession>
<name>M7SHH4_EUTLA</name>
<evidence type="ECO:0000313" key="4">
    <source>
        <dbReference type="Proteomes" id="UP000012174"/>
    </source>
</evidence>
<feature type="coiled-coil region" evidence="1">
    <location>
        <begin position="15"/>
        <end position="42"/>
    </location>
</feature>
<dbReference type="OrthoDB" id="3905365at2759"/>
<dbReference type="STRING" id="1287681.M7SHH4"/>
<dbReference type="eggNOG" id="ENOG502SC6I">
    <property type="taxonomic scope" value="Eukaryota"/>
</dbReference>
<dbReference type="EMBL" id="KB707200">
    <property type="protein sequence ID" value="EMR63587.1"/>
    <property type="molecule type" value="Genomic_DNA"/>
</dbReference>